<sequence length="119" mass="13614">MHYEVGKSFAWFVAFGRGYAAEYAFPGNRRTRMLSKDGKIVVFPTYAEAIAAAQLKVRKHCEPDIRVDRGEQPEEHVPAFLNPETWAKERAMNQSIERRTVFRGLGKGSITVETRRRGI</sequence>
<evidence type="ECO:0000313" key="2">
    <source>
        <dbReference type="Proteomes" id="UP000324738"/>
    </source>
</evidence>
<reference evidence="1 2" key="1">
    <citation type="submission" date="2019-08" db="EMBL/GenBank/DDBJ databases">
        <title>Aureimonas fodiniaquatilis sp. nov., isolated from a coal mine wastewater.</title>
        <authorList>
            <person name="Kim W."/>
        </authorList>
    </citation>
    <scope>NUCLEOTIDE SEQUENCE [LARGE SCALE GENOMIC DNA]</scope>
    <source>
        <strain evidence="1 2">CAU 1482</strain>
    </source>
</reference>
<dbReference type="RefSeq" id="WP_149300142.1">
    <property type="nucleotide sequence ID" value="NZ_VTWH01000002.1"/>
</dbReference>
<keyword evidence="2" id="KW-1185">Reference proteome</keyword>
<dbReference type="AlphaFoldDB" id="A0A5B0E026"/>
<gene>
    <name evidence="1" type="ORF">FPY71_10155</name>
</gene>
<dbReference type="Proteomes" id="UP000324738">
    <property type="component" value="Unassembled WGS sequence"/>
</dbReference>
<dbReference type="EMBL" id="VTWH01000002">
    <property type="protein sequence ID" value="KAA0970829.1"/>
    <property type="molecule type" value="Genomic_DNA"/>
</dbReference>
<accession>A0A5B0E026</accession>
<name>A0A5B0E026_9HYPH</name>
<dbReference type="OrthoDB" id="7907095at2"/>
<comment type="caution">
    <text evidence="1">The sequence shown here is derived from an EMBL/GenBank/DDBJ whole genome shotgun (WGS) entry which is preliminary data.</text>
</comment>
<organism evidence="1 2">
    <name type="scientific">Aureimonas fodinaquatilis</name>
    <dbReference type="NCBI Taxonomy" id="2565783"/>
    <lineage>
        <taxon>Bacteria</taxon>
        <taxon>Pseudomonadati</taxon>
        <taxon>Pseudomonadota</taxon>
        <taxon>Alphaproteobacteria</taxon>
        <taxon>Hyphomicrobiales</taxon>
        <taxon>Aurantimonadaceae</taxon>
        <taxon>Aureimonas</taxon>
    </lineage>
</organism>
<proteinExistence type="predicted"/>
<protein>
    <submittedName>
        <fullName evidence="1">Uncharacterized protein</fullName>
    </submittedName>
</protein>
<evidence type="ECO:0000313" key="1">
    <source>
        <dbReference type="EMBL" id="KAA0970829.1"/>
    </source>
</evidence>